<evidence type="ECO:0000313" key="2">
    <source>
        <dbReference type="EMBL" id="CAI5445081.1"/>
    </source>
</evidence>
<dbReference type="AlphaFoldDB" id="A0A9P1IHC5"/>
<dbReference type="Proteomes" id="UP001152747">
    <property type="component" value="Unassembled WGS sequence"/>
</dbReference>
<dbReference type="SUPFAM" id="SSF53254">
    <property type="entry name" value="Phosphoglycerate mutase-like"/>
    <property type="match status" value="1"/>
</dbReference>
<proteinExistence type="inferred from homology"/>
<dbReference type="InterPro" id="IPR000560">
    <property type="entry name" value="His_Pase_clade-2"/>
</dbReference>
<dbReference type="PANTHER" id="PTHR11567">
    <property type="entry name" value="ACID PHOSPHATASE-RELATED"/>
    <property type="match status" value="1"/>
</dbReference>
<evidence type="ECO:0000313" key="3">
    <source>
        <dbReference type="Proteomes" id="UP001152747"/>
    </source>
</evidence>
<dbReference type="GO" id="GO:0016791">
    <property type="term" value="F:phosphatase activity"/>
    <property type="evidence" value="ECO:0007669"/>
    <property type="project" value="TreeGrafter"/>
</dbReference>
<dbReference type="Gene3D" id="3.40.50.1240">
    <property type="entry name" value="Phosphoglycerate mutase-like"/>
    <property type="match status" value="1"/>
</dbReference>
<dbReference type="CDD" id="cd07061">
    <property type="entry name" value="HP_HAP_like"/>
    <property type="match status" value="1"/>
</dbReference>
<reference evidence="2" key="1">
    <citation type="submission" date="2022-11" db="EMBL/GenBank/DDBJ databases">
        <authorList>
            <person name="Kikuchi T."/>
        </authorList>
    </citation>
    <scope>NUCLEOTIDE SEQUENCE</scope>
    <source>
        <strain evidence="2">PS1010</strain>
    </source>
</reference>
<sequence>MMARFRIVDCTLLVVVIFFIYTISFGGSPKDEIFDEYGGQIAPNYLYEDIREMCQFLEHEIRGDEGDQWLKGNDYENELKLRGIHVAFRHGERSPLTATGDDNTDCIPQRDIDRKNFQKYKELALSEDVVEFLRVDKSIETYPRVPDDSKCSSGLLTAEGALQHVKLGKFLRERYSKTKLFEDDSQRIVTDVITSKYPRTLQSLLAFSSEFLFKKRNFLTPVEIRASDHTFQCVDDFCDCKLARKMRKDYEKEHAEYFANMLELSKNKHLSEEVAKIRHNFADFSESDDPLKIIDVSLGKFICRRKKLPCNGEDCLDYGFLNEMINISTIRGEEMFENRKSGISRKLHVLEAWPVLSYVRDSIAKIRKFPHTNYIRIFSGHDVLIAPILRVLGIPFVDPPHYTSRIIFEIYEHLNDGIFIRVMYNGYNRSSDVKFCKNSDLKFGMCRASAFENFMKPENYFQQIGVTNFRDACT</sequence>
<dbReference type="OrthoDB" id="10262962at2759"/>
<accession>A0A9P1IHC5</accession>
<dbReference type="EMBL" id="CANHGI010000003">
    <property type="protein sequence ID" value="CAI5445081.1"/>
    <property type="molecule type" value="Genomic_DNA"/>
</dbReference>
<dbReference type="InterPro" id="IPR029033">
    <property type="entry name" value="His_PPase_superfam"/>
</dbReference>
<comment type="caution">
    <text evidence="2">The sequence shown here is derived from an EMBL/GenBank/DDBJ whole genome shotgun (WGS) entry which is preliminary data.</text>
</comment>
<protein>
    <submittedName>
        <fullName evidence="2">Uncharacterized protein</fullName>
    </submittedName>
</protein>
<keyword evidence="3" id="KW-1185">Reference proteome</keyword>
<gene>
    <name evidence="2" type="ORF">CAMP_LOCUS7718</name>
</gene>
<dbReference type="InterPro" id="IPR050645">
    <property type="entry name" value="Histidine_acid_phosphatase"/>
</dbReference>
<name>A0A9P1IHC5_9PELO</name>
<comment type="similarity">
    <text evidence="1">Belongs to the histidine acid phosphatase family.</text>
</comment>
<dbReference type="Pfam" id="PF00328">
    <property type="entry name" value="His_Phos_2"/>
    <property type="match status" value="1"/>
</dbReference>
<dbReference type="PANTHER" id="PTHR11567:SF187">
    <property type="entry name" value="2,3-BISPHOSPHOGLYCERATE 3-PHOSPHATASE"/>
    <property type="match status" value="1"/>
</dbReference>
<evidence type="ECO:0000256" key="1">
    <source>
        <dbReference type="ARBA" id="ARBA00005375"/>
    </source>
</evidence>
<organism evidence="2 3">
    <name type="scientific">Caenorhabditis angaria</name>
    <dbReference type="NCBI Taxonomy" id="860376"/>
    <lineage>
        <taxon>Eukaryota</taxon>
        <taxon>Metazoa</taxon>
        <taxon>Ecdysozoa</taxon>
        <taxon>Nematoda</taxon>
        <taxon>Chromadorea</taxon>
        <taxon>Rhabditida</taxon>
        <taxon>Rhabditina</taxon>
        <taxon>Rhabditomorpha</taxon>
        <taxon>Rhabditoidea</taxon>
        <taxon>Rhabditidae</taxon>
        <taxon>Peloderinae</taxon>
        <taxon>Caenorhabditis</taxon>
    </lineage>
</organism>